<keyword evidence="2" id="KW-1185">Reference proteome</keyword>
<dbReference type="Proteomes" id="UP001281147">
    <property type="component" value="Unassembled WGS sequence"/>
</dbReference>
<dbReference type="EMBL" id="JAUTXU010000019">
    <property type="protein sequence ID" value="KAK3721063.1"/>
    <property type="molecule type" value="Genomic_DNA"/>
</dbReference>
<accession>A0ACC3NQF4</accession>
<comment type="caution">
    <text evidence="1">The sequence shown here is derived from an EMBL/GenBank/DDBJ whole genome shotgun (WGS) entry which is preliminary data.</text>
</comment>
<evidence type="ECO:0000313" key="2">
    <source>
        <dbReference type="Proteomes" id="UP001281147"/>
    </source>
</evidence>
<sequence length="133" mass="15211">MATYNIDITSKAIRGSLGSSSDLGKNLVHMHYKFDHSEDSNKVKAITHYLHDTTGNWLVVGKVGADMMDYRFIRVVIDIAAGSKTEEEKQDLLRRTLECCMDYERKNAQKCEIEVRVNEVEKGDVVRIYPAER</sequence>
<reference evidence="1" key="1">
    <citation type="submission" date="2023-07" db="EMBL/GenBank/DDBJ databases">
        <title>Black Yeasts Isolated from many extreme environments.</title>
        <authorList>
            <person name="Coleine C."/>
            <person name="Stajich J.E."/>
            <person name="Selbmann L."/>
        </authorList>
    </citation>
    <scope>NUCLEOTIDE SEQUENCE</scope>
    <source>
        <strain evidence="1">CCFEE 5714</strain>
    </source>
</reference>
<gene>
    <name evidence="1" type="ORF">LTR37_003353</name>
</gene>
<proteinExistence type="predicted"/>
<organism evidence="1 2">
    <name type="scientific">Vermiconidia calcicola</name>
    <dbReference type="NCBI Taxonomy" id="1690605"/>
    <lineage>
        <taxon>Eukaryota</taxon>
        <taxon>Fungi</taxon>
        <taxon>Dikarya</taxon>
        <taxon>Ascomycota</taxon>
        <taxon>Pezizomycotina</taxon>
        <taxon>Dothideomycetes</taxon>
        <taxon>Dothideomycetidae</taxon>
        <taxon>Mycosphaerellales</taxon>
        <taxon>Extremaceae</taxon>
        <taxon>Vermiconidia</taxon>
    </lineage>
</organism>
<name>A0ACC3NQF4_9PEZI</name>
<evidence type="ECO:0000313" key="1">
    <source>
        <dbReference type="EMBL" id="KAK3721063.1"/>
    </source>
</evidence>
<protein>
    <submittedName>
        <fullName evidence="1">Uncharacterized protein</fullName>
    </submittedName>
</protein>